<name>A0AC35EXA4_9BILA</name>
<dbReference type="Proteomes" id="UP000887580">
    <property type="component" value="Unplaced"/>
</dbReference>
<dbReference type="WBParaSite" id="PS1159_v2.g11561.t1">
    <property type="protein sequence ID" value="PS1159_v2.g11561.t1"/>
    <property type="gene ID" value="PS1159_v2.g11561"/>
</dbReference>
<evidence type="ECO:0000313" key="1">
    <source>
        <dbReference type="Proteomes" id="UP000887580"/>
    </source>
</evidence>
<reference evidence="2" key="1">
    <citation type="submission" date="2022-11" db="UniProtKB">
        <authorList>
            <consortium name="WormBaseParasite"/>
        </authorList>
    </citation>
    <scope>IDENTIFICATION</scope>
</reference>
<sequence>MTVTYTLSVSEARFWGFPRLLARWKGSIYRLMYREMIAFLFAYYLLAFFYRYLFNADLQRKFESIAHYCHGFTEVVPITFVLGFYVTFIVGRWWQQYCNIPWPDRLAIQISAYVQGADERGRMIRRSLIRYVNQISILTFQYTSTIIKARFPTLDHLVEAGIMTSDEKDVIENTETPHGIWWVPAQWFGQLAMVARKEGRIHDDLHLKSLIDEMLSFRGCCGNIWSYDWISVPLVYTQVVTIAVYSFFVSCLFGRQFLFQYPPGSNQSAAHEIDFYIPLFTIFQFFFYVGWLKVAEAMICPFGADDEDFEINWVIDRNLQVGYLIVDRMYPANYRGVPFYGSTQAMNISERQAEWNMPEPMEAIDEESGLAGVGGPKMTSTSSLGFRKISSRKRKDKKLQQNEDEDAASEITANSSDDEIEDDERSNGSRQADEKRKKRRLGGLMLGFSRQTLASKFGSKFSISSRASFKKSSLCRSPPPGSTPAAAKPFPYPPRSRLSTKVSRASIPTTSIEHVDEFIIDDGNQQQQNENGQTTPASGSMPSLNEHLAAANIFPPRTMDNFSASVAQIDVPPVVKEEPEPDADLSGSDSNNTLPKKNAYSSTSFTSKKKKEKLTEKRREKYLAALFFPRYYSYYTKVANGGAEFVRRTEEYCRKCAGPKYLEFVGAGIMKPYELYLFFYNLLQVFGWGIILVKTFLGITKNQSNEQLYNNVAVELAIFQTAAILEIIHAAIGFVRSPVATTATQVFSRVVVVWTILYKVPSSRSSIGVLMLLVAWSITEVIRYSFYALGLIKSVPFILTWMRYTFFIILYPMGASGEVFTMLAALPEIYQKKHLSFELPNSFNFGFSYYYFVILLCLYYIPGFPQLYLYMFEQRKKYVSGGGADSKKKVS</sequence>
<evidence type="ECO:0000313" key="2">
    <source>
        <dbReference type="WBParaSite" id="PS1159_v2.g11561.t1"/>
    </source>
</evidence>
<organism evidence="1 2">
    <name type="scientific">Panagrolaimus sp. PS1159</name>
    <dbReference type="NCBI Taxonomy" id="55785"/>
    <lineage>
        <taxon>Eukaryota</taxon>
        <taxon>Metazoa</taxon>
        <taxon>Ecdysozoa</taxon>
        <taxon>Nematoda</taxon>
        <taxon>Chromadorea</taxon>
        <taxon>Rhabditida</taxon>
        <taxon>Tylenchina</taxon>
        <taxon>Panagrolaimomorpha</taxon>
        <taxon>Panagrolaimoidea</taxon>
        <taxon>Panagrolaimidae</taxon>
        <taxon>Panagrolaimus</taxon>
    </lineage>
</organism>
<protein>
    <submittedName>
        <fullName evidence="2">Very-long-chain (3R)-3-hydroxyacyl-CoA dehydratase</fullName>
    </submittedName>
</protein>
<proteinExistence type="predicted"/>
<accession>A0AC35EXA4</accession>